<sequence length="773" mass="87187">MEDKHDQPVFATQKTSVRKSVPVIRHTLASKMRLLKANPLLGKEGFGTTNRSVKGSVVGSNESLAKAANVFDRMYKFSQTPRPSAFQTNASHEPPPTKGHISRSKSVPVMGSSKKPFAQIKQRIESKEGRKPVFVIPQAPWRSGASTSQSQVTPRATNKVIPQKMTTPRLPVNKSVTTPRPPVVDKNKNPLGATTNVFKKGQVKPEQYNLTAPPLRHNELRTNGVSRSLSTQNKPFTVISNYKPLVSTSKTTLKSNARQPLVEHVNSSRNMLNTVKPEKKPLTGTSGAIKKQRTNKTSNNNLSKVGVARPEALEGINQTAPLRRSLTSIFRNKTSRRPVLKRLYQSPSAEESKHQLDYGNMARGRSWLYQSPSAEESKHQLDYGNMAREGHSPIQEELEISVKNPRHGDLTSAKRVRFYSPRVKKTLTPQMNVYTPKPSELRISVEGNKESPHFLDSPNTWDFYQMVQETLTSRRTNLVDWLEKRGKSVTNFHHLHCFGLHASEFEKEANKRINLKKHINLASQAVAVSPTTTTTTIQDKQHDIMTPQKLGAVDEERHNPICSSTPNQSPSVTPNQVQDSLEDKENVFRGDLDGYPRDKCEEWLDVILKNCRSAFDKPTYWECLASLEESRGDFSMAIECYSRAIIRGAQPEEIGQSLDQLLQTFGRPKMDAALQELGDKKMSRKSLDARNVFKSTIIKFALQQRAIKQVIDGESKVSRSQLVVTPVRRSTRKSSFQYQHTPDMRYVDTLTTLEERERNTMVFQPNKMLLPPN</sequence>
<feature type="region of interest" description="Disordered" evidence="1">
    <location>
        <begin position="558"/>
        <end position="577"/>
    </location>
</feature>
<feature type="region of interest" description="Disordered" evidence="1">
    <location>
        <begin position="170"/>
        <end position="194"/>
    </location>
</feature>
<feature type="region of interest" description="Disordered" evidence="1">
    <location>
        <begin position="82"/>
        <end position="115"/>
    </location>
</feature>
<evidence type="ECO:0000256" key="1">
    <source>
        <dbReference type="SAM" id="MobiDB-lite"/>
    </source>
</evidence>
<gene>
    <name evidence="2" type="ORF">TBIB3V08_LOCUS6236</name>
</gene>
<proteinExistence type="predicted"/>
<name>A0A7R9I187_9NEOP</name>
<accession>A0A7R9I187</accession>
<evidence type="ECO:0000313" key="2">
    <source>
        <dbReference type="EMBL" id="CAD7443839.1"/>
    </source>
</evidence>
<reference evidence="2" key="1">
    <citation type="submission" date="2020-11" db="EMBL/GenBank/DDBJ databases">
        <authorList>
            <person name="Tran Van P."/>
        </authorList>
    </citation>
    <scope>NUCLEOTIDE SEQUENCE</scope>
</reference>
<feature type="compositionally biased region" description="Polar residues" evidence="1">
    <location>
        <begin position="561"/>
        <end position="577"/>
    </location>
</feature>
<dbReference type="AlphaFoldDB" id="A0A7R9I187"/>
<organism evidence="2">
    <name type="scientific">Timema bartmani</name>
    <dbReference type="NCBI Taxonomy" id="61472"/>
    <lineage>
        <taxon>Eukaryota</taxon>
        <taxon>Metazoa</taxon>
        <taxon>Ecdysozoa</taxon>
        <taxon>Arthropoda</taxon>
        <taxon>Hexapoda</taxon>
        <taxon>Insecta</taxon>
        <taxon>Pterygota</taxon>
        <taxon>Neoptera</taxon>
        <taxon>Polyneoptera</taxon>
        <taxon>Phasmatodea</taxon>
        <taxon>Timematodea</taxon>
        <taxon>Timematoidea</taxon>
        <taxon>Timematidae</taxon>
        <taxon>Timema</taxon>
    </lineage>
</organism>
<feature type="compositionally biased region" description="Polar residues" evidence="1">
    <location>
        <begin position="82"/>
        <end position="91"/>
    </location>
</feature>
<dbReference type="EMBL" id="OD566359">
    <property type="protein sequence ID" value="CAD7443839.1"/>
    <property type="molecule type" value="Genomic_DNA"/>
</dbReference>
<protein>
    <submittedName>
        <fullName evidence="2">Uncharacterized protein</fullName>
    </submittedName>
</protein>